<protein>
    <submittedName>
        <fullName evidence="1">Uncharacterized protein</fullName>
    </submittedName>
</protein>
<dbReference type="OrthoDB" id="2804213at2759"/>
<evidence type="ECO:0000313" key="1">
    <source>
        <dbReference type="EMBL" id="PCH44237.1"/>
    </source>
</evidence>
<keyword evidence="2" id="KW-1185">Reference proteome</keyword>
<gene>
    <name evidence="1" type="ORF">WOLCODRAFT_26572</name>
</gene>
<dbReference type="EMBL" id="KB468157">
    <property type="protein sequence ID" value="PCH44237.1"/>
    <property type="molecule type" value="Genomic_DNA"/>
</dbReference>
<organism evidence="1 2">
    <name type="scientific">Wolfiporia cocos (strain MD-104)</name>
    <name type="common">Brown rot fungus</name>
    <dbReference type="NCBI Taxonomy" id="742152"/>
    <lineage>
        <taxon>Eukaryota</taxon>
        <taxon>Fungi</taxon>
        <taxon>Dikarya</taxon>
        <taxon>Basidiomycota</taxon>
        <taxon>Agaricomycotina</taxon>
        <taxon>Agaricomycetes</taxon>
        <taxon>Polyporales</taxon>
        <taxon>Phaeolaceae</taxon>
        <taxon>Wolfiporia</taxon>
    </lineage>
</organism>
<reference evidence="1 2" key="1">
    <citation type="journal article" date="2012" name="Science">
        <title>The Paleozoic origin of enzymatic lignin decomposition reconstructed from 31 fungal genomes.</title>
        <authorList>
            <person name="Floudas D."/>
            <person name="Binder M."/>
            <person name="Riley R."/>
            <person name="Barry K."/>
            <person name="Blanchette R.A."/>
            <person name="Henrissat B."/>
            <person name="Martinez A.T."/>
            <person name="Otillar R."/>
            <person name="Spatafora J.W."/>
            <person name="Yadav J.S."/>
            <person name="Aerts A."/>
            <person name="Benoit I."/>
            <person name="Boyd A."/>
            <person name="Carlson A."/>
            <person name="Copeland A."/>
            <person name="Coutinho P.M."/>
            <person name="de Vries R.P."/>
            <person name="Ferreira P."/>
            <person name="Findley K."/>
            <person name="Foster B."/>
            <person name="Gaskell J."/>
            <person name="Glotzer D."/>
            <person name="Gorecki P."/>
            <person name="Heitman J."/>
            <person name="Hesse C."/>
            <person name="Hori C."/>
            <person name="Igarashi K."/>
            <person name="Jurgens J.A."/>
            <person name="Kallen N."/>
            <person name="Kersten P."/>
            <person name="Kohler A."/>
            <person name="Kuees U."/>
            <person name="Kumar T.K.A."/>
            <person name="Kuo A."/>
            <person name="LaButti K."/>
            <person name="Larrondo L.F."/>
            <person name="Lindquist E."/>
            <person name="Ling A."/>
            <person name="Lombard V."/>
            <person name="Lucas S."/>
            <person name="Lundell T."/>
            <person name="Martin R."/>
            <person name="McLaughlin D.J."/>
            <person name="Morgenstern I."/>
            <person name="Morin E."/>
            <person name="Murat C."/>
            <person name="Nagy L.G."/>
            <person name="Nolan M."/>
            <person name="Ohm R.A."/>
            <person name="Patyshakuliyeva A."/>
            <person name="Rokas A."/>
            <person name="Ruiz-Duenas F.J."/>
            <person name="Sabat G."/>
            <person name="Salamov A."/>
            <person name="Samejima M."/>
            <person name="Schmutz J."/>
            <person name="Slot J.C."/>
            <person name="St John F."/>
            <person name="Stenlid J."/>
            <person name="Sun H."/>
            <person name="Sun S."/>
            <person name="Syed K."/>
            <person name="Tsang A."/>
            <person name="Wiebenga A."/>
            <person name="Young D."/>
            <person name="Pisabarro A."/>
            <person name="Eastwood D.C."/>
            <person name="Martin F."/>
            <person name="Cullen D."/>
            <person name="Grigoriev I.V."/>
            <person name="Hibbett D.S."/>
        </authorList>
    </citation>
    <scope>NUCLEOTIDE SEQUENCE [LARGE SCALE GENOMIC DNA]</scope>
    <source>
        <strain evidence="1 2">MD-104</strain>
    </source>
</reference>
<evidence type="ECO:0000313" key="2">
    <source>
        <dbReference type="Proteomes" id="UP000218811"/>
    </source>
</evidence>
<sequence>MIATLSAVYCARAGRIISDVVLLCVTWNNLVKLARCGDTVDRRIISLSKLLLKDGMFLLVLNVLQIVLWKTGTFYLLIVWTTPLSAITLSRFLLDLRLCSVSSQTPLSEGQTDGGTAYSQHQDDTVYLSTFINTMGTNA</sequence>
<proteinExistence type="predicted"/>
<accession>A0A2H3K722</accession>
<dbReference type="Proteomes" id="UP000218811">
    <property type="component" value="Unassembled WGS sequence"/>
</dbReference>
<name>A0A2H3K722_WOLCO</name>
<dbReference type="AlphaFoldDB" id="A0A2H3K722"/>